<evidence type="ECO:0000256" key="5">
    <source>
        <dbReference type="SAM" id="MobiDB-lite"/>
    </source>
</evidence>
<evidence type="ECO:0000259" key="7">
    <source>
        <dbReference type="PROSITE" id="PS50262"/>
    </source>
</evidence>
<dbReference type="CDD" id="cd14978">
    <property type="entry name" value="7tmA_FMRFamide_R-like"/>
    <property type="match status" value="1"/>
</dbReference>
<comment type="subcellular location">
    <subcellularLocation>
        <location evidence="1">Membrane</location>
    </subcellularLocation>
</comment>
<feature type="domain" description="G-protein coupled receptors family 1 profile" evidence="7">
    <location>
        <begin position="66"/>
        <end position="350"/>
    </location>
</feature>
<feature type="transmembrane region" description="Helical" evidence="6">
    <location>
        <begin position="331"/>
        <end position="353"/>
    </location>
</feature>
<accession>A0A812B944</accession>
<dbReference type="InterPro" id="IPR000276">
    <property type="entry name" value="GPCR_Rhodpsn"/>
</dbReference>
<feature type="transmembrane region" description="Helical" evidence="6">
    <location>
        <begin position="171"/>
        <end position="191"/>
    </location>
</feature>
<dbReference type="InterPro" id="IPR017452">
    <property type="entry name" value="GPCR_Rhodpsn_7TM"/>
</dbReference>
<evidence type="ECO:0000256" key="2">
    <source>
        <dbReference type="ARBA" id="ARBA00022692"/>
    </source>
</evidence>
<dbReference type="Proteomes" id="UP000597762">
    <property type="component" value="Unassembled WGS sequence"/>
</dbReference>
<dbReference type="OrthoDB" id="5962323at2759"/>
<gene>
    <name evidence="8" type="ORF">SPHA_11464</name>
</gene>
<dbReference type="GO" id="GO:0016020">
    <property type="term" value="C:membrane"/>
    <property type="evidence" value="ECO:0007669"/>
    <property type="project" value="UniProtKB-SubCell"/>
</dbReference>
<evidence type="ECO:0000256" key="3">
    <source>
        <dbReference type="ARBA" id="ARBA00022989"/>
    </source>
</evidence>
<dbReference type="InterPro" id="IPR019427">
    <property type="entry name" value="7TM_GPCR_serpentine_rcpt_Srw"/>
</dbReference>
<sequence>MSVSSPDLMMEDEVTSPEPTADWVTTPGLQERTNERIYRITSATDYLSVPILGYITPHLVAITVITNSLVVIVLMKRNMKSPTNCVLIGMALSDMFTGLIPMPIYVYFYTTGYYRDYMPSWSCGIYRIFTEIVPTIFHTASIWLTLALAVQRYIYVCHSFKARTWCTIDNVIKGTVVIYVFATLIQILRFFEYHYRTIEVQSVIYENKTVYGCQMVRSDWLVRWQKIYYNCYYWFRVIFVHFIPCTALVVLNALLINAMRQAKKRRELLLMQNKRSESKNIKDTNCTTLMLVAVVGLFLVVELPLGIIMLINNIQNTLDILIINHKALSVVGQIVNMMILLSYPLNFFIYCAMSKQFRNTFKQLFCGGPLPMDRECSQYMTLPTENGKTVTTGAETQL</sequence>
<keyword evidence="9" id="KW-1185">Reference proteome</keyword>
<evidence type="ECO:0000313" key="8">
    <source>
        <dbReference type="EMBL" id="CAE1171253.1"/>
    </source>
</evidence>
<feature type="transmembrane region" description="Helical" evidence="6">
    <location>
        <begin position="289"/>
        <end position="311"/>
    </location>
</feature>
<evidence type="ECO:0000313" key="9">
    <source>
        <dbReference type="Proteomes" id="UP000597762"/>
    </source>
</evidence>
<keyword evidence="4 6" id="KW-0472">Membrane</keyword>
<dbReference type="GO" id="GO:0008528">
    <property type="term" value="F:G protein-coupled peptide receptor activity"/>
    <property type="evidence" value="ECO:0007669"/>
    <property type="project" value="InterPro"/>
</dbReference>
<comment type="caution">
    <text evidence="8">The sequence shown here is derived from an EMBL/GenBank/DDBJ whole genome shotgun (WGS) entry which is preliminary data.</text>
</comment>
<evidence type="ECO:0000256" key="4">
    <source>
        <dbReference type="ARBA" id="ARBA00023136"/>
    </source>
</evidence>
<organism evidence="8 9">
    <name type="scientific">Acanthosepion pharaonis</name>
    <name type="common">Pharaoh cuttlefish</name>
    <name type="synonym">Sepia pharaonis</name>
    <dbReference type="NCBI Taxonomy" id="158019"/>
    <lineage>
        <taxon>Eukaryota</taxon>
        <taxon>Metazoa</taxon>
        <taxon>Spiralia</taxon>
        <taxon>Lophotrochozoa</taxon>
        <taxon>Mollusca</taxon>
        <taxon>Cephalopoda</taxon>
        <taxon>Coleoidea</taxon>
        <taxon>Decapodiformes</taxon>
        <taxon>Sepiida</taxon>
        <taxon>Sepiina</taxon>
        <taxon>Sepiidae</taxon>
        <taxon>Acanthosepion</taxon>
    </lineage>
</organism>
<dbReference type="PANTHER" id="PTHR47023:SF1">
    <property type="entry name" value="SEX PEPTIDE RECEPTOR"/>
    <property type="match status" value="1"/>
</dbReference>
<dbReference type="Gene3D" id="1.20.1070.10">
    <property type="entry name" value="Rhodopsin 7-helix transmembrane proteins"/>
    <property type="match status" value="1"/>
</dbReference>
<keyword evidence="2 6" id="KW-0812">Transmembrane</keyword>
<dbReference type="InterPro" id="IPR053071">
    <property type="entry name" value="GPCR1-related_rcpt"/>
</dbReference>
<feature type="transmembrane region" description="Helical" evidence="6">
    <location>
        <begin position="51"/>
        <end position="74"/>
    </location>
</feature>
<dbReference type="PRINTS" id="PR00237">
    <property type="entry name" value="GPCRRHODOPSN"/>
</dbReference>
<feature type="transmembrane region" description="Helical" evidence="6">
    <location>
        <begin position="128"/>
        <end position="150"/>
    </location>
</feature>
<dbReference type="PROSITE" id="PS50262">
    <property type="entry name" value="G_PROTEIN_RECEP_F1_2"/>
    <property type="match status" value="1"/>
</dbReference>
<name>A0A812B944_ACAPH</name>
<reference evidence="8" key="1">
    <citation type="submission" date="2021-01" db="EMBL/GenBank/DDBJ databases">
        <authorList>
            <person name="Li R."/>
            <person name="Bekaert M."/>
        </authorList>
    </citation>
    <scope>NUCLEOTIDE SEQUENCE</scope>
    <source>
        <strain evidence="8">Farmed</strain>
    </source>
</reference>
<keyword evidence="8" id="KW-0675">Receptor</keyword>
<dbReference type="PANTHER" id="PTHR47023">
    <property type="entry name" value="SEX PEPTIDE RECEPTOR"/>
    <property type="match status" value="1"/>
</dbReference>
<keyword evidence="3 6" id="KW-1133">Transmembrane helix</keyword>
<dbReference type="EMBL" id="CAHIKZ030000378">
    <property type="protein sequence ID" value="CAE1171253.1"/>
    <property type="molecule type" value="Genomic_DNA"/>
</dbReference>
<dbReference type="Pfam" id="PF10324">
    <property type="entry name" value="7TM_GPCR_Srw"/>
    <property type="match status" value="1"/>
</dbReference>
<dbReference type="SUPFAM" id="SSF81321">
    <property type="entry name" value="Family A G protein-coupled receptor-like"/>
    <property type="match status" value="1"/>
</dbReference>
<protein>
    <submittedName>
        <fullName evidence="8">Sex peptide receptor</fullName>
    </submittedName>
</protein>
<dbReference type="AlphaFoldDB" id="A0A812B944"/>
<evidence type="ECO:0000256" key="1">
    <source>
        <dbReference type="ARBA" id="ARBA00004370"/>
    </source>
</evidence>
<feature type="region of interest" description="Disordered" evidence="5">
    <location>
        <begin position="1"/>
        <end position="22"/>
    </location>
</feature>
<proteinExistence type="predicted"/>
<feature type="transmembrane region" description="Helical" evidence="6">
    <location>
        <begin position="86"/>
        <end position="108"/>
    </location>
</feature>
<evidence type="ECO:0000256" key="6">
    <source>
        <dbReference type="SAM" id="Phobius"/>
    </source>
</evidence>
<feature type="transmembrane region" description="Helical" evidence="6">
    <location>
        <begin position="233"/>
        <end position="256"/>
    </location>
</feature>